<comment type="caution">
    <text evidence="1">The sequence shown here is derived from an EMBL/GenBank/DDBJ whole genome shotgun (WGS) entry which is preliminary data.</text>
</comment>
<name>A0ACC6TLB5_9CREN</name>
<accession>A0ACC6TLB5</accession>
<proteinExistence type="predicted"/>
<dbReference type="EMBL" id="JZWS03000001">
    <property type="protein sequence ID" value="MEW9490644.1"/>
    <property type="molecule type" value="Genomic_DNA"/>
</dbReference>
<dbReference type="Proteomes" id="UP000053480">
    <property type="component" value="Unassembled WGS sequence"/>
</dbReference>
<reference evidence="1" key="1">
    <citation type="submission" date="2024-07" db="EMBL/GenBank/DDBJ databases">
        <title>Metagenome and Metagenome-Assembled Genomes of Archaea from a hot spring from the geothermal field of Los Azufres, Mexico.</title>
        <authorList>
            <person name="Marin-Paredes R."/>
            <person name="Martinez-Romero E."/>
            <person name="Servin-Garciduenas L.E."/>
        </authorList>
    </citation>
    <scope>NUCLEOTIDE SEQUENCE</scope>
    <source>
        <strain evidence="1">AZ1-454</strain>
    </source>
</reference>
<gene>
    <name evidence="1" type="primary">cedB</name>
    <name evidence="1" type="ORF">TQ35_0000255</name>
</gene>
<evidence type="ECO:0000313" key="2">
    <source>
        <dbReference type="Proteomes" id="UP000053480"/>
    </source>
</evidence>
<organism evidence="1 2">
    <name type="scientific">Candidatus Aramenus sulfurataquae</name>
    <dbReference type="NCBI Taxonomy" id="1326980"/>
    <lineage>
        <taxon>Archaea</taxon>
        <taxon>Thermoproteota</taxon>
        <taxon>Thermoprotei</taxon>
        <taxon>Sulfolobales</taxon>
        <taxon>Sulfolobaceae</taxon>
        <taxon>Candidatus Aramenus</taxon>
    </lineage>
</organism>
<sequence>MEVKQEKLSFLVVIVLPVILAVVYKDPFFLLLSMISLILILKRGLIDLGSLWFLGQSKPALAVKVDEGLIISGNEYIGVVEVHDVPVNYRDVSELSLKNLIVSFYKVVNVGKQVDITFRKKHVDIGKYKEKLIHRAQNLRVIVESDPSNTRARSELDLVNNILERLNEGEIPFKYVIFILVRSSSKEEALQISKVIIRGLDGLGLKARLASRADILDLLFLKELKDGSTALSLQVPFLTPFSVEKLPELEVRSEGIYLGNDIERNMPVFWNIEKVENPQMLVIGPSGSGKTEFLISVGSKIALQESIPVLFFDVKGDIKRRLRERKVPFKLLNPLLYSISMLEPNSVHYTLRAIQLERIIANSFSLDRVYSSIIFHLLNSLFEEYASGKLQKLSWDLVEERAKNQFDEVTFLVLSKIIEILKVADHEGPPLLNQISQGVNVIDLSLIKSEVLRRLIILSVLQDFYNKYSSIVDEGLRAVLVIDEAWTILRNEREEYPIVSDIVKRGRGFGISLLMATQNVEDLGDLVNVYLDNVGLLVVMNNGDKKFWNDTVKRFASITDQDVEIRLSYMGKGEALVRFLGDPRPLIVKLHVLAAGPV</sequence>
<evidence type="ECO:0000313" key="1">
    <source>
        <dbReference type="EMBL" id="MEW9490644.1"/>
    </source>
</evidence>
<protein>
    <submittedName>
        <fullName evidence="1">DNA import protein CedB</fullName>
    </submittedName>
</protein>